<evidence type="ECO:0000259" key="12">
    <source>
        <dbReference type="SMART" id="SM01372"/>
    </source>
</evidence>
<feature type="region of interest" description="Disordered" evidence="11">
    <location>
        <begin position="481"/>
        <end position="508"/>
    </location>
</feature>
<evidence type="ECO:0000256" key="8">
    <source>
        <dbReference type="ARBA" id="ARBA00023242"/>
    </source>
</evidence>
<dbReference type="GO" id="GO:0000978">
    <property type="term" value="F:RNA polymerase II cis-regulatory region sequence-specific DNA binding"/>
    <property type="evidence" value="ECO:0007669"/>
    <property type="project" value="InterPro"/>
</dbReference>
<keyword evidence="4 10" id="KW-0805">Transcription regulation</keyword>
<evidence type="ECO:0000256" key="4">
    <source>
        <dbReference type="ARBA" id="ARBA00023015"/>
    </source>
</evidence>
<dbReference type="FunFam" id="1.10.10.10:FF:000073">
    <property type="entry name" value="E2F transcription factor 8"/>
    <property type="match status" value="1"/>
</dbReference>
<dbReference type="GO" id="GO:0000981">
    <property type="term" value="F:DNA-binding transcription factor activity, RNA polymerase II-specific"/>
    <property type="evidence" value="ECO:0007669"/>
    <property type="project" value="TreeGrafter"/>
</dbReference>
<feature type="domain" description="E2F/DP family winged-helix DNA-binding" evidence="12">
    <location>
        <begin position="174"/>
        <end position="243"/>
    </location>
</feature>
<dbReference type="GO" id="GO:0045892">
    <property type="term" value="P:negative regulation of DNA-templated transcription"/>
    <property type="evidence" value="ECO:0007669"/>
    <property type="project" value="UniProtKB-ARBA"/>
</dbReference>
<keyword evidence="8 10" id="KW-0539">Nucleus</keyword>
<evidence type="ECO:0000256" key="2">
    <source>
        <dbReference type="ARBA" id="ARBA00010940"/>
    </source>
</evidence>
<evidence type="ECO:0000256" key="9">
    <source>
        <dbReference type="ARBA" id="ARBA00023306"/>
    </source>
</evidence>
<dbReference type="Proteomes" id="UP000694845">
    <property type="component" value="Unplaced"/>
</dbReference>
<reference evidence="14 15" key="1">
    <citation type="submission" date="2025-04" db="UniProtKB">
        <authorList>
            <consortium name="RefSeq"/>
        </authorList>
    </citation>
    <scope>IDENTIFICATION</scope>
</reference>
<dbReference type="InterPro" id="IPR036390">
    <property type="entry name" value="WH_DNA-bd_sf"/>
</dbReference>
<dbReference type="FunFam" id="1.10.10.10:FF:000100">
    <property type="entry name" value="E2F transcription factor 8"/>
    <property type="match status" value="1"/>
</dbReference>
<evidence type="ECO:0000256" key="11">
    <source>
        <dbReference type="SAM" id="MobiDB-lite"/>
    </source>
</evidence>
<keyword evidence="7 10" id="KW-0804">Transcription</keyword>
<feature type="region of interest" description="Disordered" evidence="11">
    <location>
        <begin position="435"/>
        <end position="465"/>
    </location>
</feature>
<dbReference type="OrthoDB" id="5318at2759"/>
<evidence type="ECO:0000256" key="6">
    <source>
        <dbReference type="ARBA" id="ARBA00023159"/>
    </source>
</evidence>
<comment type="similarity">
    <text evidence="2 10">Belongs to the E2F/DP family.</text>
</comment>
<evidence type="ECO:0000256" key="5">
    <source>
        <dbReference type="ARBA" id="ARBA00023125"/>
    </source>
</evidence>
<evidence type="ECO:0000313" key="13">
    <source>
        <dbReference type="Proteomes" id="UP000694845"/>
    </source>
</evidence>
<name>A0A8B8A2H5_ACAPL</name>
<feature type="compositionally biased region" description="Basic and acidic residues" evidence="11">
    <location>
        <begin position="1016"/>
        <end position="1031"/>
    </location>
</feature>
<evidence type="ECO:0000256" key="7">
    <source>
        <dbReference type="ARBA" id="ARBA00023163"/>
    </source>
</evidence>
<protein>
    <submittedName>
        <fullName evidence="14 15">Uncharacterized protein LOC110991085 isoform X1</fullName>
    </submittedName>
</protein>
<proteinExistence type="inferred from homology"/>
<accession>A0A8B8A2H5</accession>
<dbReference type="SUPFAM" id="SSF46785">
    <property type="entry name" value="Winged helix' DNA-binding domain"/>
    <property type="match status" value="2"/>
</dbReference>
<keyword evidence="6" id="KW-0010">Activator</keyword>
<comment type="subcellular location">
    <subcellularLocation>
        <location evidence="1 10">Nucleus</location>
    </subcellularLocation>
</comment>
<organism evidence="13 16">
    <name type="scientific">Acanthaster planci</name>
    <name type="common">Crown-of-thorns starfish</name>
    <dbReference type="NCBI Taxonomy" id="133434"/>
    <lineage>
        <taxon>Eukaryota</taxon>
        <taxon>Metazoa</taxon>
        <taxon>Echinodermata</taxon>
        <taxon>Eleutherozoa</taxon>
        <taxon>Asterozoa</taxon>
        <taxon>Asteroidea</taxon>
        <taxon>Valvatacea</taxon>
        <taxon>Valvatida</taxon>
        <taxon>Acanthasteridae</taxon>
        <taxon>Acanthaster</taxon>
    </lineage>
</organism>
<feature type="region of interest" description="Disordered" evidence="11">
    <location>
        <begin position="603"/>
        <end position="642"/>
    </location>
</feature>
<keyword evidence="3" id="KW-0678">Repressor</keyword>
<dbReference type="RefSeq" id="XP_022111921.1">
    <property type="nucleotide sequence ID" value="XM_022256229.1"/>
</dbReference>
<dbReference type="SMART" id="SM01372">
    <property type="entry name" value="E2F_TDP"/>
    <property type="match status" value="2"/>
</dbReference>
<evidence type="ECO:0000256" key="1">
    <source>
        <dbReference type="ARBA" id="ARBA00004123"/>
    </source>
</evidence>
<evidence type="ECO:0000313" key="16">
    <source>
        <dbReference type="RefSeq" id="XP_022111923.1"/>
    </source>
</evidence>
<sequence>MADLASSMSSFLFPEGFQPLDGCDEDLNTEPVIRLSSFQQHNQMEKGDKTLSVSFQEPLSDENPFLVGQEVAVQMEPEVSPSTPNKPSGLLPCLSPLTPTTNLKVLISAASPEIRGLDSRRQLALFSAVTDHTSLQEEQVVVAGMGDMQEEEVETDCMSQGEDGVEEGDKPINRKAKSLGLLCQRFLSRYPDYPKNGVAMAISLDAISKDLGVERRRIYDIVNVLESIEMVSRVAKNKYLWHGKMNMESTLARLKCLGEKKRYADQIAHLKKLQIQSEFSDEMEQLSKQPFRDVSNIGCQPQDTDDKKERDMIEEDMNNRRDKSLGVMSQKFIMLFLVSQAKVITLDIAARVLIGDINYEIREGSKFKTKVRRLYDIANILTSLEMIKKVHVQEGRGRKPAFRWIGPNPDTNHVNLSDVCVENAAPSRQSFFSTPAAPIATLPPQETQPSSKPPTSHSRGPKKVAWSRHASFNAICEVVERERRSYSSAPNSPTKDSQDDKSPKTPTDEKFRKEFEALRSKYPDQMSQIYVTEKQSAPDEDAGTPNRPCPSTCVPMTSPKCTPGNTAGVTPLNAKVIVSPLPGSLPIGTSQRVTTTIPVPVSFSVFKPDPKENNSPEAIPSPGRASEPSSSQAKSALGGPAAKAPGQYSLLTDTVNALHMVLRNPDTIRRSKRTIKQPNSCEFEYQPVVKRSKMELEAALALQRGRQDLPSQTQYLKIPVDGKLLQQTTGKPMQTVIIRREISVLHKNSPLSVSVAGQDLIARGNTSGKPQAPITATLVPGTILKGEQPGLAGPRQAIFVNHVAALPIKTVTLKHHAPHDVPCDSPPQPAPQGLHTDQDAKLLCVEQLSDTDEIMASQQPFHEVECEKTVHCADQGRQQGSQQHMERKLDEKGLRLDKSRVRNRKTGMQREPCTKITNTAETETSSWQEGNGPRQTSIKKSKRPSTARALHLCPEFRNAQVDGPNSPGLHSVSSFEEGTPPQREMNRDGYGGTENSSKMQRDNDGVGWATVTGNDEVAKDRKTSSNRKDIKSDDEEEPLAWPLHYSSVEPSKQDKAMSARQPCLSNPGHLQTNSKSLPCSPFPAFSPDNGNCPFLANVSNRPRSRSSLGVSEASRSPFGFSGIRGGSRAMSSVLACGIEDSLHQMQSSAVVPYALSLSPIPDWKLPPPAWKSHSSLVRETNWPLVIPLSMKDAYNLSHSPVHLVSGCQPTQTSRDSFPGFSLKGISPSPSLIRPVLTSFPRMAFSQGQTRNVYPQEVSLSTLSRDQTPQLSRNLFRPISTRNTLSPSFPSDQSLSSGILSQSWDLGAFVPQASPLPTPKCSLSPLVGYPRSQSTPVIGHKLPPQSCHPSSLQANAISPPSRNFHNLGSSPSTIPTGTQQTISGNGLVYISSSCML</sequence>
<dbReference type="Pfam" id="PF02319">
    <property type="entry name" value="WHD_E2F_TDP"/>
    <property type="match status" value="2"/>
</dbReference>
<dbReference type="KEGG" id="aplc:110991085"/>
<dbReference type="RefSeq" id="XP_022111922.1">
    <property type="nucleotide sequence ID" value="XM_022256230.1"/>
</dbReference>
<keyword evidence="9" id="KW-0131">Cell cycle</keyword>
<feature type="compositionally biased region" description="Polar residues" evidence="11">
    <location>
        <begin position="486"/>
        <end position="495"/>
    </location>
</feature>
<dbReference type="InterPro" id="IPR015633">
    <property type="entry name" value="E2F"/>
</dbReference>
<dbReference type="PANTHER" id="PTHR12081:SF7">
    <property type="entry name" value="TRANSCRIPTION FACTOR EFL-3"/>
    <property type="match status" value="1"/>
</dbReference>
<dbReference type="GO" id="GO:0090575">
    <property type="term" value="C:RNA polymerase II transcription regulator complex"/>
    <property type="evidence" value="ECO:0007669"/>
    <property type="project" value="TreeGrafter"/>
</dbReference>
<dbReference type="Gene3D" id="1.10.10.10">
    <property type="entry name" value="Winged helix-like DNA-binding domain superfamily/Winged helix DNA-binding domain"/>
    <property type="match status" value="2"/>
</dbReference>
<evidence type="ECO:0000313" key="14">
    <source>
        <dbReference type="RefSeq" id="XP_022111921.1"/>
    </source>
</evidence>
<dbReference type="InterPro" id="IPR003316">
    <property type="entry name" value="E2F_WHTH_DNA-bd_dom"/>
</dbReference>
<evidence type="ECO:0000256" key="10">
    <source>
        <dbReference type="RuleBase" id="RU003796"/>
    </source>
</evidence>
<dbReference type="RefSeq" id="XP_022111923.1">
    <property type="nucleotide sequence ID" value="XM_022256231.1"/>
</dbReference>
<feature type="compositionally biased region" description="Polar residues" evidence="11">
    <location>
        <begin position="918"/>
        <end position="936"/>
    </location>
</feature>
<dbReference type="PANTHER" id="PTHR12081">
    <property type="entry name" value="TRANSCRIPTION FACTOR E2F"/>
    <property type="match status" value="1"/>
</dbReference>
<keyword evidence="13" id="KW-1185">Reference proteome</keyword>
<dbReference type="GeneID" id="110991085"/>
<gene>
    <name evidence="14 15 16" type="primary">LOC110991085</name>
</gene>
<evidence type="ECO:0000256" key="3">
    <source>
        <dbReference type="ARBA" id="ARBA00022491"/>
    </source>
</evidence>
<feature type="compositionally biased region" description="Polar residues" evidence="11">
    <location>
        <begin position="444"/>
        <end position="458"/>
    </location>
</feature>
<keyword evidence="5 10" id="KW-0238">DNA-binding</keyword>
<evidence type="ECO:0000313" key="15">
    <source>
        <dbReference type="RefSeq" id="XP_022111922.1"/>
    </source>
</evidence>
<feature type="region of interest" description="Disordered" evidence="11">
    <location>
        <begin position="918"/>
        <end position="1038"/>
    </location>
</feature>
<feature type="domain" description="E2F/DP family winged-helix DNA-binding" evidence="12">
    <location>
        <begin position="320"/>
        <end position="406"/>
    </location>
</feature>
<dbReference type="InterPro" id="IPR036388">
    <property type="entry name" value="WH-like_DNA-bd_sf"/>
</dbReference>
<dbReference type="OMA" id="HLCPEFR"/>
<feature type="compositionally biased region" description="Basic and acidic residues" evidence="11">
    <location>
        <begin position="496"/>
        <end position="508"/>
    </location>
</feature>